<keyword evidence="1" id="KW-0479">Metal-binding</keyword>
<evidence type="ECO:0000259" key="7">
    <source>
        <dbReference type="PROSITE" id="PS50157"/>
    </source>
</evidence>
<dbReference type="InterPro" id="IPR050329">
    <property type="entry name" value="GLI_C2H2-zinc-finger"/>
</dbReference>
<evidence type="ECO:0000256" key="1">
    <source>
        <dbReference type="ARBA" id="ARBA00022723"/>
    </source>
</evidence>
<dbReference type="GO" id="GO:0000978">
    <property type="term" value="F:RNA polymerase II cis-regulatory region sequence-specific DNA binding"/>
    <property type="evidence" value="ECO:0007669"/>
    <property type="project" value="TreeGrafter"/>
</dbReference>
<keyword evidence="3 5" id="KW-0863">Zinc-finger</keyword>
<dbReference type="InterPro" id="IPR013087">
    <property type="entry name" value="Znf_C2H2_type"/>
</dbReference>
<dbReference type="STRING" id="6265.A0A0B2VF25"/>
<dbReference type="PANTHER" id="PTHR19818">
    <property type="entry name" value="ZINC FINGER PROTEIN ZIC AND GLI"/>
    <property type="match status" value="1"/>
</dbReference>
<protein>
    <submittedName>
        <fullName evidence="8">Zinc finger protein GLIS2-like protein</fullName>
    </submittedName>
</protein>
<dbReference type="Proteomes" id="UP000031036">
    <property type="component" value="Unassembled WGS sequence"/>
</dbReference>
<feature type="domain" description="C2H2-type" evidence="7">
    <location>
        <begin position="329"/>
        <end position="357"/>
    </location>
</feature>
<evidence type="ECO:0000256" key="2">
    <source>
        <dbReference type="ARBA" id="ARBA00022737"/>
    </source>
</evidence>
<name>A0A0B2VF25_TOXCA</name>
<keyword evidence="6" id="KW-0472">Membrane</keyword>
<dbReference type="OMA" id="HIDMESH"/>
<evidence type="ECO:0000313" key="9">
    <source>
        <dbReference type="Proteomes" id="UP000031036"/>
    </source>
</evidence>
<dbReference type="GO" id="GO:0000981">
    <property type="term" value="F:DNA-binding transcription factor activity, RNA polymerase II-specific"/>
    <property type="evidence" value="ECO:0007669"/>
    <property type="project" value="TreeGrafter"/>
</dbReference>
<dbReference type="PROSITE" id="PS50157">
    <property type="entry name" value="ZINC_FINGER_C2H2_2"/>
    <property type="match status" value="2"/>
</dbReference>
<accession>A0A0B2VF25</accession>
<evidence type="ECO:0000256" key="3">
    <source>
        <dbReference type="ARBA" id="ARBA00022771"/>
    </source>
</evidence>
<dbReference type="OrthoDB" id="5838962at2759"/>
<keyword evidence="9" id="KW-1185">Reference proteome</keyword>
<sequence>MNDGDLKCWNQTLHFYEKILLAQLRHYVAVQVNIDQWHKHHDEHYTANFTALKDEAIRTFDSALSEDDIINSTTISAIVSALIDRVQAKSDSPLRRTPHFSCPLPCEYRFNLWRNLFIASSILIVGLLVAVIPFIRINRLHIDMESHLLMLADMATLGAMCKDDGPANEPLQWPESANFPDSGHDYIPNSDFDLLVNSTHNYYDRIMAPELDAEHSYAFSVGDSIRPKPCELFDCDIMSGNGMDKPSPSVQQGTNIEVDVAADDLKICEWSDCEWSGTTTDALCAHIADVHLVKGVKECRWRHCLRHSAFSYRYQLERHIRMHTNQRPFACPICLRSFASRERMSLHVRVVHEKWRGMKCDYCECTFGTSADRRSHQLRAHQSLSQ</sequence>
<dbReference type="SUPFAM" id="SSF57667">
    <property type="entry name" value="beta-beta-alpha zinc fingers"/>
    <property type="match status" value="1"/>
</dbReference>
<dbReference type="InterPro" id="IPR036236">
    <property type="entry name" value="Znf_C2H2_sf"/>
</dbReference>
<evidence type="ECO:0000256" key="4">
    <source>
        <dbReference type="ARBA" id="ARBA00022833"/>
    </source>
</evidence>
<organism evidence="8 9">
    <name type="scientific">Toxocara canis</name>
    <name type="common">Canine roundworm</name>
    <dbReference type="NCBI Taxonomy" id="6265"/>
    <lineage>
        <taxon>Eukaryota</taxon>
        <taxon>Metazoa</taxon>
        <taxon>Ecdysozoa</taxon>
        <taxon>Nematoda</taxon>
        <taxon>Chromadorea</taxon>
        <taxon>Rhabditida</taxon>
        <taxon>Spirurina</taxon>
        <taxon>Ascaridomorpha</taxon>
        <taxon>Ascaridoidea</taxon>
        <taxon>Toxocaridae</taxon>
        <taxon>Toxocara</taxon>
    </lineage>
</organism>
<dbReference type="PANTHER" id="PTHR19818:SF139">
    <property type="entry name" value="PAIR-RULE PROTEIN ODD-PAIRED"/>
    <property type="match status" value="1"/>
</dbReference>
<dbReference type="Gene3D" id="3.30.160.60">
    <property type="entry name" value="Classic Zinc Finger"/>
    <property type="match status" value="2"/>
</dbReference>
<dbReference type="AlphaFoldDB" id="A0A0B2VF25"/>
<evidence type="ECO:0000256" key="5">
    <source>
        <dbReference type="PROSITE-ProRule" id="PRU00042"/>
    </source>
</evidence>
<keyword evidence="4" id="KW-0862">Zinc</keyword>
<keyword evidence="2" id="KW-0677">Repeat</keyword>
<keyword evidence="6" id="KW-0812">Transmembrane</keyword>
<proteinExistence type="predicted"/>
<dbReference type="GO" id="GO:0005634">
    <property type="term" value="C:nucleus"/>
    <property type="evidence" value="ECO:0007669"/>
    <property type="project" value="UniProtKB-ARBA"/>
</dbReference>
<reference evidence="8 9" key="1">
    <citation type="submission" date="2014-11" db="EMBL/GenBank/DDBJ databases">
        <title>Genetic blueprint of the zoonotic pathogen Toxocara canis.</title>
        <authorList>
            <person name="Zhu X.-Q."/>
            <person name="Korhonen P.K."/>
            <person name="Cai H."/>
            <person name="Young N.D."/>
            <person name="Nejsum P."/>
            <person name="von Samson-Himmelstjerna G."/>
            <person name="Boag P.R."/>
            <person name="Tan P."/>
            <person name="Li Q."/>
            <person name="Min J."/>
            <person name="Yang Y."/>
            <person name="Wang X."/>
            <person name="Fang X."/>
            <person name="Hall R.S."/>
            <person name="Hofmann A."/>
            <person name="Sternberg P.W."/>
            <person name="Jex A.R."/>
            <person name="Gasser R.B."/>
        </authorList>
    </citation>
    <scope>NUCLEOTIDE SEQUENCE [LARGE SCALE GENOMIC DNA]</scope>
    <source>
        <strain evidence="8">PN_DK_2014</strain>
    </source>
</reference>
<feature type="domain" description="C2H2-type" evidence="7">
    <location>
        <begin position="297"/>
        <end position="328"/>
    </location>
</feature>
<gene>
    <name evidence="8" type="primary">sug</name>
    <name evidence="8" type="ORF">Tcan_06178</name>
</gene>
<comment type="caution">
    <text evidence="8">The sequence shown here is derived from an EMBL/GenBank/DDBJ whole genome shotgun (WGS) entry which is preliminary data.</text>
</comment>
<dbReference type="GO" id="GO:0008270">
    <property type="term" value="F:zinc ion binding"/>
    <property type="evidence" value="ECO:0007669"/>
    <property type="project" value="UniProtKB-KW"/>
</dbReference>
<dbReference type="PROSITE" id="PS00028">
    <property type="entry name" value="ZINC_FINGER_C2H2_1"/>
    <property type="match status" value="2"/>
</dbReference>
<dbReference type="EMBL" id="JPKZ01001893">
    <property type="protein sequence ID" value="KHN79605.1"/>
    <property type="molecule type" value="Genomic_DNA"/>
</dbReference>
<keyword evidence="6" id="KW-1133">Transmembrane helix</keyword>
<evidence type="ECO:0000313" key="8">
    <source>
        <dbReference type="EMBL" id="KHN79605.1"/>
    </source>
</evidence>
<dbReference type="GO" id="GO:0045944">
    <property type="term" value="P:positive regulation of transcription by RNA polymerase II"/>
    <property type="evidence" value="ECO:0007669"/>
    <property type="project" value="UniProtKB-ARBA"/>
</dbReference>
<feature type="transmembrane region" description="Helical" evidence="6">
    <location>
        <begin position="112"/>
        <end position="135"/>
    </location>
</feature>
<evidence type="ECO:0000256" key="6">
    <source>
        <dbReference type="SAM" id="Phobius"/>
    </source>
</evidence>
<dbReference type="SMART" id="SM00355">
    <property type="entry name" value="ZnF_C2H2"/>
    <property type="match status" value="4"/>
</dbReference>